<comment type="similarity">
    <text evidence="1 2">Belongs to the anti-sigma-factor antagonist family.</text>
</comment>
<sequence length="129" mass="14010">MHQDELSEFACEIPELPPRVYEIGDNTVVELHGDVDLVAFQRAIPVLDPVAAGTARTVVVDLTRATFLDCSGLSLLMRAQRRVSARGARLRVVCTDPMSLRVMGITGLKTTLSPVASVREALARPEPQS</sequence>
<dbReference type="EMBL" id="AOPZ01000069">
    <property type="protein sequence ID" value="EPH45062.1"/>
    <property type="molecule type" value="Genomic_DNA"/>
</dbReference>
<dbReference type="InterPro" id="IPR002645">
    <property type="entry name" value="STAS_dom"/>
</dbReference>
<feature type="domain" description="STAS" evidence="3">
    <location>
        <begin position="16"/>
        <end position="125"/>
    </location>
</feature>
<reference evidence="4 5" key="1">
    <citation type="submission" date="2013-02" db="EMBL/GenBank/DDBJ databases">
        <title>Draft Genome Sequence of Streptomyces aurantiacus, Which Produces Setomimycin.</title>
        <authorList>
            <person name="Gruening B.A."/>
            <person name="Praeg A."/>
            <person name="Erxleben A."/>
            <person name="Guenther S."/>
            <person name="Mueller M."/>
        </authorList>
    </citation>
    <scope>NUCLEOTIDE SEQUENCE [LARGE SCALE GENOMIC DNA]</scope>
    <source>
        <strain evidence="4 5">JA 4570</strain>
    </source>
</reference>
<name>S4AUG4_9ACTN</name>
<evidence type="ECO:0000313" key="4">
    <source>
        <dbReference type="EMBL" id="EPH45062.1"/>
    </source>
</evidence>
<evidence type="ECO:0000256" key="2">
    <source>
        <dbReference type="RuleBase" id="RU003749"/>
    </source>
</evidence>
<dbReference type="PROSITE" id="PS50801">
    <property type="entry name" value="STAS"/>
    <property type="match status" value="1"/>
</dbReference>
<proteinExistence type="inferred from homology"/>
<accession>S4AUG4</accession>
<dbReference type="SUPFAM" id="SSF52091">
    <property type="entry name" value="SpoIIaa-like"/>
    <property type="match status" value="1"/>
</dbReference>
<dbReference type="NCBIfam" id="TIGR00377">
    <property type="entry name" value="ant_ant_sig"/>
    <property type="match status" value="1"/>
</dbReference>
<evidence type="ECO:0000313" key="5">
    <source>
        <dbReference type="Proteomes" id="UP000014629"/>
    </source>
</evidence>
<dbReference type="AlphaFoldDB" id="S4AUG4"/>
<dbReference type="Proteomes" id="UP000014629">
    <property type="component" value="Unassembled WGS sequence"/>
</dbReference>
<comment type="caution">
    <text evidence="4">The sequence shown here is derived from an EMBL/GenBank/DDBJ whole genome shotgun (WGS) entry which is preliminary data.</text>
</comment>
<gene>
    <name evidence="4" type="ORF">STRAU_1963</name>
</gene>
<dbReference type="Gene3D" id="3.30.750.24">
    <property type="entry name" value="STAS domain"/>
    <property type="match status" value="1"/>
</dbReference>
<dbReference type="CDD" id="cd07043">
    <property type="entry name" value="STAS_anti-anti-sigma_factors"/>
    <property type="match status" value="1"/>
</dbReference>
<evidence type="ECO:0000256" key="1">
    <source>
        <dbReference type="ARBA" id="ARBA00009013"/>
    </source>
</evidence>
<dbReference type="PATRIC" id="fig|1286094.4.peg.1942"/>
<dbReference type="PANTHER" id="PTHR33495:SF2">
    <property type="entry name" value="ANTI-SIGMA FACTOR ANTAGONIST TM_1081-RELATED"/>
    <property type="match status" value="1"/>
</dbReference>
<dbReference type="Pfam" id="PF01740">
    <property type="entry name" value="STAS"/>
    <property type="match status" value="1"/>
</dbReference>
<dbReference type="InterPro" id="IPR036513">
    <property type="entry name" value="STAS_dom_sf"/>
</dbReference>
<keyword evidence="5" id="KW-1185">Reference proteome</keyword>
<dbReference type="InterPro" id="IPR003658">
    <property type="entry name" value="Anti-sigma_ant"/>
</dbReference>
<dbReference type="PANTHER" id="PTHR33495">
    <property type="entry name" value="ANTI-SIGMA FACTOR ANTAGONIST TM_1081-RELATED-RELATED"/>
    <property type="match status" value="1"/>
</dbReference>
<protein>
    <recommendedName>
        <fullName evidence="2">Anti-sigma factor antagonist</fullName>
    </recommendedName>
</protein>
<organism evidence="4 5">
    <name type="scientific">Streptomyces aurantiacus JA 4570</name>
    <dbReference type="NCBI Taxonomy" id="1286094"/>
    <lineage>
        <taxon>Bacteria</taxon>
        <taxon>Bacillati</taxon>
        <taxon>Actinomycetota</taxon>
        <taxon>Actinomycetes</taxon>
        <taxon>Kitasatosporales</taxon>
        <taxon>Streptomycetaceae</taxon>
        <taxon>Streptomyces</taxon>
        <taxon>Streptomyces aurantiacus group</taxon>
    </lineage>
</organism>
<dbReference type="GO" id="GO:0043856">
    <property type="term" value="F:anti-sigma factor antagonist activity"/>
    <property type="evidence" value="ECO:0007669"/>
    <property type="project" value="InterPro"/>
</dbReference>
<evidence type="ECO:0000259" key="3">
    <source>
        <dbReference type="PROSITE" id="PS50801"/>
    </source>
</evidence>